<evidence type="ECO:0000259" key="21">
    <source>
        <dbReference type="PROSITE" id="PS51285"/>
    </source>
</evidence>
<dbReference type="GO" id="GO:0005813">
    <property type="term" value="C:centrosome"/>
    <property type="evidence" value="ECO:0007669"/>
    <property type="project" value="TreeGrafter"/>
</dbReference>
<dbReference type="CDD" id="cd22250">
    <property type="entry name" value="ROCK_SBD"/>
    <property type="match status" value="1"/>
</dbReference>
<evidence type="ECO:0000256" key="16">
    <source>
        <dbReference type="ARBA" id="ARBA00048679"/>
    </source>
</evidence>
<keyword evidence="11 18" id="KW-0067">ATP-binding</keyword>
<dbReference type="Gene3D" id="1.20.5.340">
    <property type="match status" value="1"/>
</dbReference>
<dbReference type="GO" id="GO:0008270">
    <property type="term" value="F:zinc ion binding"/>
    <property type="evidence" value="ECO:0007669"/>
    <property type="project" value="UniProtKB-KW"/>
</dbReference>
<dbReference type="AlphaFoldDB" id="A0A3B4YLA2"/>
<dbReference type="GO" id="GO:0010825">
    <property type="term" value="P:positive regulation of centrosome duplication"/>
    <property type="evidence" value="ECO:0007669"/>
    <property type="project" value="InterPro"/>
</dbReference>
<dbReference type="InterPro" id="IPR011009">
    <property type="entry name" value="Kinase-like_dom_sf"/>
</dbReference>
<evidence type="ECO:0000259" key="20">
    <source>
        <dbReference type="PROSITE" id="PS50011"/>
    </source>
</evidence>
<dbReference type="PROSITE" id="PS51859">
    <property type="entry name" value="RHO_BD"/>
    <property type="match status" value="1"/>
</dbReference>
<dbReference type="InterPro" id="IPR015008">
    <property type="entry name" value="ROCK_Rho-bd_dom"/>
</dbReference>
<feature type="binding site" evidence="18">
    <location>
        <position position="77"/>
    </location>
    <ligand>
        <name>ATP</name>
        <dbReference type="ChEBI" id="CHEBI:30616"/>
    </ligand>
</feature>
<evidence type="ECO:0000256" key="17">
    <source>
        <dbReference type="PROSITE-ProRule" id="PRU01206"/>
    </source>
</evidence>
<dbReference type="SMART" id="SM00133">
    <property type="entry name" value="S_TK_X"/>
    <property type="match status" value="1"/>
</dbReference>
<keyword evidence="14" id="KW-0206">Cytoskeleton</keyword>
<comment type="cofactor">
    <cofactor evidence="1">
        <name>Mg(2+)</name>
        <dbReference type="ChEBI" id="CHEBI:18420"/>
    </cofactor>
</comment>
<evidence type="ECO:0000313" key="23">
    <source>
        <dbReference type="Ensembl" id="ENSSLDP00000031355.1"/>
    </source>
</evidence>
<dbReference type="PROSITE" id="PS51285">
    <property type="entry name" value="AGC_KINASE_CTER"/>
    <property type="match status" value="1"/>
</dbReference>
<keyword evidence="24" id="KW-1185">Reference proteome</keyword>
<proteinExistence type="inferred from homology"/>
<evidence type="ECO:0000256" key="4">
    <source>
        <dbReference type="ARBA" id="ARBA00012513"/>
    </source>
</evidence>
<dbReference type="Gene3D" id="3.30.200.20">
    <property type="entry name" value="Phosphorylase Kinase, domain 1"/>
    <property type="match status" value="1"/>
</dbReference>
<dbReference type="PROSITE" id="PS00108">
    <property type="entry name" value="PROTEIN_KINASE_ST"/>
    <property type="match status" value="1"/>
</dbReference>
<dbReference type="GO" id="GO:1901888">
    <property type="term" value="P:regulation of cell junction assembly"/>
    <property type="evidence" value="ECO:0007669"/>
    <property type="project" value="TreeGrafter"/>
</dbReference>
<keyword evidence="12" id="KW-0460">Magnesium</keyword>
<dbReference type="GO" id="GO:0048598">
    <property type="term" value="P:embryonic morphogenesis"/>
    <property type="evidence" value="ECO:0007669"/>
    <property type="project" value="TreeGrafter"/>
</dbReference>
<dbReference type="GO" id="GO:0072518">
    <property type="term" value="F:Rho-dependent protein serine/threonine kinase activity"/>
    <property type="evidence" value="ECO:0007669"/>
    <property type="project" value="TreeGrafter"/>
</dbReference>
<sequence length="1075" mass="124432">MLHDSMNALVLDLDYPALRKNKNIETFLNRYEKVIGQIRDLQMKSEDFDRVKVIGRGAFGEVQLVRHKASQKVYAMKLLSKFEMIKRSDSAFFWEERDIMAFANSPWVVQLCCAFQDEHFLYMVMEYMPGGDLVNLTSTYDVPEKWAKFYTAEVVMALDAIHSMGFIHRDVKPDNMLLDRLGHLKLADFGTCMKMDATGMVHCDTAVGTPDYISPEVLKSQGGDGYYGRECDWWSVGVFIFEMLVGDTPFYADSLVGTYSKIMDHKNSLNFPDDVEISKDAKNIICAFLTDREVRLGRNGVEEIKRHPFFKNDQWTFNTIRETVAPVVPELSSDIDTSNFDEIEDDKGDVETFPKPKAFVGNQLPFVGFTYFKEDHSPSHKDLCDWLIFFFLQSAALQKKLRHLEVQINNDKQVKDDLEHKYRYSSCCSNNTLEHSGSNCQNGRKNLESSMRQLEREKALLQHKSLESHRKAESEADRKRCLENEVNSLRDQLDDMKRRNQNSHISNEKNIHLQKQLEEANTLLRAESEAATRLRKTQTESSKQLQQLEANVRELQDKCCLLERSKLSLEKECISLQAALETERREHSQGSETISDLMGRISGLEEEARQQRQTLSKAEAEKRQLQEKHTDLEKSNKEIDLTYKLKVLQQELEQEESSHKATRALLADKSKIKVTIEGAKSESMKEMEQKLAEERVAKLRLENRILELEKHSSMMDCDYKQALQKLDELRRHKDRLTEEVKNLTLKIEQETQKRTLTQNDLKAQNQQLSTLRTSEKQLKQETNHLLDIKRSLEKQNQELRKSTLYKTQVRELKEECEERNKLTKDVQQSLQELQEERDSLAAQLEITLTKADSEQLARSIAEEQYSDLEKEKIMKELELKEMMARHRQELAEKDITISSLEEANRTLTSDVANLANEKEELNNKLREAIEDPEALLQPDNSETHVRLQAVNKLAEIMNRKEVRGGGSRRGNDTDMRRKEKENRKLQLELRSEKEKLNSTIIKYQREINEMQAQLADESQMRIELQMALDSKDSDIEQLRNLLQSLSVQSMDSASVSSGPEFDADDAFAGKSLTTV</sequence>
<dbReference type="Gene3D" id="1.10.510.10">
    <property type="entry name" value="Transferase(Phosphotransferase) domain 1"/>
    <property type="match status" value="1"/>
</dbReference>
<evidence type="ECO:0000256" key="7">
    <source>
        <dbReference type="ARBA" id="ARBA00022553"/>
    </source>
</evidence>
<dbReference type="Pfam" id="PF00069">
    <property type="entry name" value="Pkinase"/>
    <property type="match status" value="1"/>
</dbReference>
<dbReference type="GO" id="GO:0031032">
    <property type="term" value="P:actomyosin structure organization"/>
    <property type="evidence" value="ECO:0007669"/>
    <property type="project" value="TreeGrafter"/>
</dbReference>
<comment type="similarity">
    <text evidence="3">Belongs to the protein kinase superfamily. AGC Ser/Thr protein kinase family.</text>
</comment>
<keyword evidence="13 17" id="KW-0175">Coiled coil</keyword>
<keyword evidence="7" id="KW-0597">Phosphoprotein</keyword>
<dbReference type="SMART" id="SM00220">
    <property type="entry name" value="S_TKc"/>
    <property type="match status" value="1"/>
</dbReference>
<accession>A0A3B4YLA2</accession>
<evidence type="ECO:0000256" key="18">
    <source>
        <dbReference type="PROSITE-ProRule" id="PRU10141"/>
    </source>
</evidence>
<dbReference type="InterPro" id="IPR017441">
    <property type="entry name" value="Protein_kinase_ATP_BS"/>
</dbReference>
<dbReference type="SUPFAM" id="SSF56112">
    <property type="entry name" value="Protein kinase-like (PK-like)"/>
    <property type="match status" value="1"/>
</dbReference>
<protein>
    <recommendedName>
        <fullName evidence="4">non-specific serine/threonine protein kinase</fullName>
        <ecNumber evidence="4">2.7.11.1</ecNumber>
    </recommendedName>
</protein>
<keyword evidence="5" id="KW-0963">Cytoplasm</keyword>
<evidence type="ECO:0000256" key="1">
    <source>
        <dbReference type="ARBA" id="ARBA00001946"/>
    </source>
</evidence>
<dbReference type="Gene3D" id="1.20.5.730">
    <property type="entry name" value="Single helix bin"/>
    <property type="match status" value="1"/>
</dbReference>
<evidence type="ECO:0000256" key="11">
    <source>
        <dbReference type="ARBA" id="ARBA00022840"/>
    </source>
</evidence>
<keyword evidence="9 18" id="KW-0547">Nucleotide-binding</keyword>
<dbReference type="GO" id="GO:0005737">
    <property type="term" value="C:cytoplasm"/>
    <property type="evidence" value="ECO:0007669"/>
    <property type="project" value="TreeGrafter"/>
</dbReference>
<dbReference type="GO" id="GO:0006939">
    <property type="term" value="P:smooth muscle contraction"/>
    <property type="evidence" value="ECO:0007669"/>
    <property type="project" value="InterPro"/>
</dbReference>
<evidence type="ECO:0000256" key="3">
    <source>
        <dbReference type="ARBA" id="ARBA00009903"/>
    </source>
</evidence>
<evidence type="ECO:0000259" key="22">
    <source>
        <dbReference type="PROSITE" id="PS51859"/>
    </source>
</evidence>
<feature type="compositionally biased region" description="Basic and acidic residues" evidence="19">
    <location>
        <begin position="618"/>
        <end position="633"/>
    </location>
</feature>
<comment type="catalytic activity">
    <reaction evidence="16">
        <text>L-seryl-[protein] + ATP = O-phospho-L-seryl-[protein] + ADP + H(+)</text>
        <dbReference type="Rhea" id="RHEA:17989"/>
        <dbReference type="Rhea" id="RHEA-COMP:9863"/>
        <dbReference type="Rhea" id="RHEA-COMP:11604"/>
        <dbReference type="ChEBI" id="CHEBI:15378"/>
        <dbReference type="ChEBI" id="CHEBI:29999"/>
        <dbReference type="ChEBI" id="CHEBI:30616"/>
        <dbReference type="ChEBI" id="CHEBI:83421"/>
        <dbReference type="ChEBI" id="CHEBI:456216"/>
        <dbReference type="EC" id="2.7.11.1"/>
    </reaction>
</comment>
<feature type="domain" description="AGC-kinase C-terminal" evidence="21">
    <location>
        <begin position="311"/>
        <end position="381"/>
    </location>
</feature>
<reference evidence="23" key="1">
    <citation type="submission" date="2025-08" db="UniProtKB">
        <authorList>
            <consortium name="Ensembl"/>
        </authorList>
    </citation>
    <scope>IDENTIFICATION</scope>
</reference>
<keyword evidence="8" id="KW-0808">Transferase</keyword>
<evidence type="ECO:0000256" key="13">
    <source>
        <dbReference type="ARBA" id="ARBA00023054"/>
    </source>
</evidence>
<feature type="domain" description="Protein kinase" evidence="20">
    <location>
        <begin position="48"/>
        <end position="310"/>
    </location>
</feature>
<dbReference type="InterPro" id="IPR037311">
    <property type="entry name" value="ROCK2_HR1"/>
</dbReference>
<evidence type="ECO:0000256" key="5">
    <source>
        <dbReference type="ARBA" id="ARBA00022490"/>
    </source>
</evidence>
<dbReference type="GO" id="GO:0007266">
    <property type="term" value="P:Rho protein signal transduction"/>
    <property type="evidence" value="ECO:0007669"/>
    <property type="project" value="UniProtKB-UniRule"/>
</dbReference>
<dbReference type="Pfam" id="PF08912">
    <property type="entry name" value="Rho_Binding"/>
    <property type="match status" value="1"/>
</dbReference>
<evidence type="ECO:0000256" key="2">
    <source>
        <dbReference type="ARBA" id="ARBA00004245"/>
    </source>
</evidence>
<dbReference type="PANTHER" id="PTHR22988:SF28">
    <property type="entry name" value="RHO-ASSOCIATED PROTEIN KINASE 2"/>
    <property type="match status" value="1"/>
</dbReference>
<dbReference type="PROSITE" id="PS50011">
    <property type="entry name" value="PROTEIN_KINASE_DOM"/>
    <property type="match status" value="1"/>
</dbReference>
<evidence type="ECO:0000256" key="19">
    <source>
        <dbReference type="SAM" id="MobiDB-lite"/>
    </source>
</evidence>
<dbReference type="PROSITE" id="PS00107">
    <property type="entry name" value="PROTEIN_KINASE_ATP"/>
    <property type="match status" value="1"/>
</dbReference>
<dbReference type="Ensembl" id="ENSSLDT00000032251.1">
    <property type="protein sequence ID" value="ENSSLDP00000031355.1"/>
    <property type="gene ID" value="ENSSLDG00000024081.1"/>
</dbReference>
<organism evidence="23 24">
    <name type="scientific">Seriola lalandi dorsalis</name>
    <dbReference type="NCBI Taxonomy" id="1841481"/>
    <lineage>
        <taxon>Eukaryota</taxon>
        <taxon>Metazoa</taxon>
        <taxon>Chordata</taxon>
        <taxon>Craniata</taxon>
        <taxon>Vertebrata</taxon>
        <taxon>Euteleostomi</taxon>
        <taxon>Actinopterygii</taxon>
        <taxon>Neopterygii</taxon>
        <taxon>Teleostei</taxon>
        <taxon>Neoteleostei</taxon>
        <taxon>Acanthomorphata</taxon>
        <taxon>Carangaria</taxon>
        <taxon>Carangiformes</taxon>
        <taxon>Carangidae</taxon>
        <taxon>Seriola</taxon>
    </lineage>
</organism>
<dbReference type="STRING" id="1841481.ENSSLDP00000031355"/>
<dbReference type="Proteomes" id="UP000261360">
    <property type="component" value="Unplaced"/>
</dbReference>
<evidence type="ECO:0000256" key="10">
    <source>
        <dbReference type="ARBA" id="ARBA00022777"/>
    </source>
</evidence>
<evidence type="ECO:0000313" key="24">
    <source>
        <dbReference type="Proteomes" id="UP000261360"/>
    </source>
</evidence>
<dbReference type="Pfam" id="PF00433">
    <property type="entry name" value="Pkinase_C"/>
    <property type="match status" value="1"/>
</dbReference>
<evidence type="ECO:0000256" key="9">
    <source>
        <dbReference type="ARBA" id="ARBA00022741"/>
    </source>
</evidence>
<keyword evidence="10" id="KW-0418">Kinase</keyword>
<dbReference type="SUPFAM" id="SSF103652">
    <property type="entry name" value="G protein-binding domain"/>
    <property type="match status" value="1"/>
</dbReference>
<dbReference type="EC" id="2.7.11.1" evidence="4"/>
<dbReference type="CDD" id="cd11638">
    <property type="entry name" value="HR1_ROCK2"/>
    <property type="match status" value="1"/>
</dbReference>
<dbReference type="InterPro" id="IPR008271">
    <property type="entry name" value="Ser/Thr_kinase_AS"/>
</dbReference>
<dbReference type="GO" id="GO:0031267">
    <property type="term" value="F:small GTPase binding"/>
    <property type="evidence" value="ECO:0007669"/>
    <property type="project" value="InterPro"/>
</dbReference>
<dbReference type="GeneTree" id="ENSGT01030000234517"/>
<dbReference type="GO" id="GO:0032956">
    <property type="term" value="P:regulation of actin cytoskeleton organization"/>
    <property type="evidence" value="ECO:0007669"/>
    <property type="project" value="InterPro"/>
</dbReference>
<feature type="region of interest" description="Disordered" evidence="19">
    <location>
        <begin position="606"/>
        <end position="633"/>
    </location>
</feature>
<evidence type="ECO:0000256" key="15">
    <source>
        <dbReference type="ARBA" id="ARBA00047899"/>
    </source>
</evidence>
<keyword evidence="6" id="KW-0723">Serine/threonine-protein kinase</keyword>
<name>A0A3B4YLA2_SERLL</name>
<reference evidence="23" key="2">
    <citation type="submission" date="2025-09" db="UniProtKB">
        <authorList>
            <consortium name="Ensembl"/>
        </authorList>
    </citation>
    <scope>IDENTIFICATION</scope>
</reference>
<dbReference type="InterPro" id="IPR000961">
    <property type="entry name" value="AGC-kinase_C"/>
</dbReference>
<feature type="region of interest" description="Disordered" evidence="19">
    <location>
        <begin position="1052"/>
        <end position="1075"/>
    </location>
</feature>
<feature type="region of interest" description="Disordered" evidence="19">
    <location>
        <begin position="959"/>
        <end position="989"/>
    </location>
</feature>
<dbReference type="PANTHER" id="PTHR22988">
    <property type="entry name" value="MYOTONIC DYSTROPHY S/T KINASE-RELATED"/>
    <property type="match status" value="1"/>
</dbReference>
<comment type="subcellular location">
    <subcellularLocation>
        <location evidence="2">Cytoplasm</location>
        <location evidence="2">Cytoskeleton</location>
    </subcellularLocation>
</comment>
<dbReference type="InterPro" id="IPR017892">
    <property type="entry name" value="Pkinase_C"/>
</dbReference>
<evidence type="ECO:0000256" key="12">
    <source>
        <dbReference type="ARBA" id="ARBA00022842"/>
    </source>
</evidence>
<dbReference type="InterPro" id="IPR050839">
    <property type="entry name" value="Rho-assoc_Ser/Thr_Kinase"/>
</dbReference>
<dbReference type="InterPro" id="IPR000719">
    <property type="entry name" value="Prot_kinase_dom"/>
</dbReference>
<evidence type="ECO:0000256" key="8">
    <source>
        <dbReference type="ARBA" id="ARBA00022679"/>
    </source>
</evidence>
<evidence type="ECO:0000256" key="14">
    <source>
        <dbReference type="ARBA" id="ARBA00023212"/>
    </source>
</evidence>
<feature type="domain" description="RhoBD" evidence="22">
    <location>
        <begin position="908"/>
        <end position="962"/>
    </location>
</feature>
<comment type="catalytic activity">
    <reaction evidence="15">
        <text>L-threonyl-[protein] + ATP = O-phospho-L-threonyl-[protein] + ADP + H(+)</text>
        <dbReference type="Rhea" id="RHEA:46608"/>
        <dbReference type="Rhea" id="RHEA-COMP:11060"/>
        <dbReference type="Rhea" id="RHEA-COMP:11605"/>
        <dbReference type="ChEBI" id="CHEBI:15378"/>
        <dbReference type="ChEBI" id="CHEBI:30013"/>
        <dbReference type="ChEBI" id="CHEBI:30616"/>
        <dbReference type="ChEBI" id="CHEBI:61977"/>
        <dbReference type="ChEBI" id="CHEBI:456216"/>
        <dbReference type="EC" id="2.7.11.1"/>
    </reaction>
</comment>
<dbReference type="GO" id="GO:0030866">
    <property type="term" value="P:cortical actin cytoskeleton organization"/>
    <property type="evidence" value="ECO:0007669"/>
    <property type="project" value="TreeGrafter"/>
</dbReference>
<dbReference type="GO" id="GO:0005524">
    <property type="term" value="F:ATP binding"/>
    <property type="evidence" value="ECO:0007669"/>
    <property type="project" value="UniProtKB-UniRule"/>
</dbReference>
<dbReference type="GO" id="GO:0000281">
    <property type="term" value="P:mitotic cytokinesis"/>
    <property type="evidence" value="ECO:0007669"/>
    <property type="project" value="TreeGrafter"/>
</dbReference>
<evidence type="ECO:0000256" key="6">
    <source>
        <dbReference type="ARBA" id="ARBA00022527"/>
    </source>
</evidence>